<dbReference type="SMART" id="SM00493">
    <property type="entry name" value="TOPRIM"/>
    <property type="match status" value="1"/>
</dbReference>
<dbReference type="InterPro" id="IPR005733">
    <property type="entry name" value="TopoI_bac-type"/>
</dbReference>
<dbReference type="Pfam" id="PF01751">
    <property type="entry name" value="Toprim"/>
    <property type="match status" value="1"/>
</dbReference>
<dbReference type="OrthoDB" id="9804262at2"/>
<dbReference type="InterPro" id="IPR013497">
    <property type="entry name" value="Topo_IA_cen"/>
</dbReference>
<dbReference type="GO" id="GO:0003917">
    <property type="term" value="F:DNA topoisomerase type I (single strand cut, ATP-independent) activity"/>
    <property type="evidence" value="ECO:0007669"/>
    <property type="project" value="UniProtKB-UniRule"/>
</dbReference>
<feature type="region of interest" description="Interaction with DNA" evidence="10">
    <location>
        <begin position="163"/>
        <end position="168"/>
    </location>
</feature>
<dbReference type="AlphaFoldDB" id="A0A1M5C6H8"/>
<evidence type="ECO:0000256" key="8">
    <source>
        <dbReference type="ARBA" id="ARBA00023125"/>
    </source>
</evidence>
<keyword evidence="5" id="KW-0862">Zinc</keyword>
<comment type="function">
    <text evidence="10">Releases the supercoiling and torsional tension of DNA, which is introduced during the DNA replication and transcription, by transiently cleaving and rejoining one strand of the DNA duplex. Introduces a single-strand break via transesterification at a target site in duplex DNA. The scissile phosphodiester is attacked by the catalytic tyrosine of the enzyme, resulting in the formation of a DNA-(5'-phosphotyrosyl)-enzyme intermediate and the expulsion of a 3'-OH DNA strand. The free DNA strand then undergoes passage around the unbroken strand, thus removing DNA supercoils. Finally, in the religation step, the DNA 3'-OH attacks the covalent intermediate to expel the active-site tyrosine and restore the DNA phosphodiester backbone.</text>
</comment>
<feature type="site" description="Interaction with DNA" evidence="10">
    <location>
        <position position="517"/>
    </location>
</feature>
<accession>A0A1M5C6H8</accession>
<dbReference type="Gene3D" id="3.30.65.10">
    <property type="entry name" value="Bacterial Topoisomerase I, domain 1"/>
    <property type="match status" value="3"/>
</dbReference>
<dbReference type="HAMAP" id="MF_00952">
    <property type="entry name" value="Topoisom_1_prok"/>
    <property type="match status" value="1"/>
</dbReference>
<keyword evidence="14" id="KW-1185">Reference proteome</keyword>
<feature type="domain" description="Toprim" evidence="11">
    <location>
        <begin position="3"/>
        <end position="113"/>
    </location>
</feature>
<feature type="site" description="Interaction with DNA" evidence="10">
    <location>
        <position position="308"/>
    </location>
</feature>
<dbReference type="InterPro" id="IPR013824">
    <property type="entry name" value="Topo_IA_cen_sub1"/>
</dbReference>
<comment type="similarity">
    <text evidence="2 10">Belongs to the type IA topoisomerase family.</text>
</comment>
<dbReference type="InterPro" id="IPR000380">
    <property type="entry name" value="Topo_IA"/>
</dbReference>
<feature type="site" description="Interaction with DNA" evidence="10">
    <location>
        <position position="155"/>
    </location>
</feature>
<sequence>MAKSLLIVESPTKARTLNRYLGKDFIVKASVGHVKDLPKTKLGIDVENQFKPEYQVIRGKKKVLKELSEAAAKADAIYLGPDPDREGEAIAWHIAEELKANGKPVHRVLFYELTHKAIKEALQRPGQLNRYLYDAQQARRILDRLVGYLISPILWEKVRRGLSAGRVQSVALRLVCEREREIQRFEPQEYWSITARLAKRSAEEARGGPQDFLAKLWRCGKKKAEIPNEEEASAIVQAVQGRIFRVQKVEKKRRQRKAPPPFITSTLQQEAARKLRFPAKKTMRVAQRLYEGVELGDEGAVGLITYMRTDSTRLADEAVQAVRRHIQETYGKEYLPGRPVVYKTKSAAQDAHEAIRPTDVFRTPESVKDYLGRDELALYTLIWKRFVACQMAPARIFQTAVDIEAAAQDQDAKKGATAASGMSYVFRATGSVIEFPGFMVLYTEGTDEGDKEDEEAQSRLPDLKEGEVVDLKKLIPKQHFTQPPPRYTEASLIRELEEKGIGRPSTYASILSTIVDREYVKQNRRQLTPTELGFIINDLLVQHFPDIVDVEFTAKMEKSLDEVEQGASPYIRVLEEFYSRFQKTLTEAQRDMLNLRVAGLPTGLSCPKCGKPLHIRFSRNGPFLACTGYPNCTFSSNYERDEKGAIRLVEQETTTELCEKCGRPMVVKQGRFGEFLACSGYPKCKNTKAIGMGIACPREGCDGELVERFSKRGRKFYGCNRYPDCDLVLWSRPVAITCAQCGSPAMVERVSKKGDRTYTCARPGCGYKFSDT</sequence>
<keyword evidence="3" id="KW-0479">Metal-binding</keyword>
<dbReference type="EMBL" id="FQVB01000019">
    <property type="protein sequence ID" value="SHF50022.1"/>
    <property type="molecule type" value="Genomic_DNA"/>
</dbReference>
<keyword evidence="9 10" id="KW-0413">Isomerase</keyword>
<dbReference type="SUPFAM" id="SSF57783">
    <property type="entry name" value="Zinc beta-ribbon"/>
    <property type="match status" value="2"/>
</dbReference>
<dbReference type="PROSITE" id="PS00396">
    <property type="entry name" value="TOPO_IA_1"/>
    <property type="match status" value="1"/>
</dbReference>
<dbReference type="NCBIfam" id="TIGR01051">
    <property type="entry name" value="topA_bact"/>
    <property type="match status" value="1"/>
</dbReference>
<dbReference type="Gene3D" id="1.10.290.10">
    <property type="entry name" value="Topoisomerase I, domain 4"/>
    <property type="match status" value="1"/>
</dbReference>
<dbReference type="InterPro" id="IPR013825">
    <property type="entry name" value="Topo_IA_cen_sub2"/>
</dbReference>
<comment type="subunit">
    <text evidence="10">Monomer.</text>
</comment>
<dbReference type="Gene3D" id="2.70.20.10">
    <property type="entry name" value="Topoisomerase I, domain 3"/>
    <property type="match status" value="1"/>
</dbReference>
<dbReference type="CDD" id="cd03363">
    <property type="entry name" value="TOPRIM_TopoIA_TopoI"/>
    <property type="match status" value="1"/>
</dbReference>
<dbReference type="InterPro" id="IPR003601">
    <property type="entry name" value="Topo_IA_2"/>
</dbReference>
<feature type="site" description="Interaction with DNA" evidence="10">
    <location>
        <position position="143"/>
    </location>
</feature>
<keyword evidence="6" id="KW-0460">Magnesium</keyword>
<proteinExistence type="inferred from homology"/>
<dbReference type="Pfam" id="PF01396">
    <property type="entry name" value="Zn_ribbon_Top1"/>
    <property type="match status" value="4"/>
</dbReference>
<dbReference type="STRING" id="1121391.SAMN02745206_02109"/>
<keyword evidence="8 10" id="KW-0238">DNA-binding</keyword>
<reference evidence="14" key="1">
    <citation type="submission" date="2016-11" db="EMBL/GenBank/DDBJ databases">
        <authorList>
            <person name="Varghese N."/>
            <person name="Submissions S."/>
        </authorList>
    </citation>
    <scope>NUCLEOTIDE SEQUENCE [LARGE SCALE GENOMIC DNA]</scope>
    <source>
        <strain evidence="14">DSM 9756</strain>
    </source>
</reference>
<evidence type="ECO:0000256" key="7">
    <source>
        <dbReference type="ARBA" id="ARBA00023029"/>
    </source>
</evidence>
<evidence type="ECO:0000256" key="3">
    <source>
        <dbReference type="ARBA" id="ARBA00022723"/>
    </source>
</evidence>
<dbReference type="RefSeq" id="WP_073039098.1">
    <property type="nucleotide sequence ID" value="NZ_FQVB01000019.1"/>
</dbReference>
<evidence type="ECO:0000256" key="4">
    <source>
        <dbReference type="ARBA" id="ARBA00022771"/>
    </source>
</evidence>
<dbReference type="CDD" id="cd00186">
    <property type="entry name" value="TOP1Ac"/>
    <property type="match status" value="1"/>
</dbReference>
<dbReference type="InterPro" id="IPR034149">
    <property type="entry name" value="TOPRIM_TopoI"/>
</dbReference>
<dbReference type="InterPro" id="IPR028612">
    <property type="entry name" value="Topoisom_1_IA"/>
</dbReference>
<evidence type="ECO:0000313" key="14">
    <source>
        <dbReference type="Proteomes" id="UP000184076"/>
    </source>
</evidence>
<dbReference type="InterPro" id="IPR006171">
    <property type="entry name" value="TOPRIM_dom"/>
</dbReference>
<feature type="site" description="Interaction with DNA" evidence="10">
    <location>
        <position position="139"/>
    </location>
</feature>
<dbReference type="Gene3D" id="3.40.50.140">
    <property type="match status" value="1"/>
</dbReference>
<dbReference type="InterPro" id="IPR003602">
    <property type="entry name" value="Topo_IA_DNA-bd_dom"/>
</dbReference>
<feature type="site" description="Interaction with DNA" evidence="10">
    <location>
        <position position="148"/>
    </location>
</feature>
<feature type="site" description="Interaction with DNA" evidence="10">
    <location>
        <position position="140"/>
    </location>
</feature>
<dbReference type="Proteomes" id="UP000184076">
    <property type="component" value="Unassembled WGS sequence"/>
</dbReference>
<evidence type="ECO:0000313" key="13">
    <source>
        <dbReference type="EMBL" id="SHF50022.1"/>
    </source>
</evidence>
<dbReference type="Gene3D" id="1.10.460.10">
    <property type="entry name" value="Topoisomerase I, domain 2"/>
    <property type="match status" value="1"/>
</dbReference>
<feature type="site" description="Interaction with DNA" evidence="10">
    <location>
        <position position="33"/>
    </location>
</feature>
<evidence type="ECO:0000259" key="11">
    <source>
        <dbReference type="PROSITE" id="PS50880"/>
    </source>
</evidence>
<dbReference type="PROSITE" id="PS50880">
    <property type="entry name" value="TOPRIM"/>
    <property type="match status" value="1"/>
</dbReference>
<dbReference type="SMART" id="SM00436">
    <property type="entry name" value="TOP1Bc"/>
    <property type="match status" value="1"/>
</dbReference>
<evidence type="ECO:0000256" key="2">
    <source>
        <dbReference type="ARBA" id="ARBA00009446"/>
    </source>
</evidence>
<protein>
    <recommendedName>
        <fullName evidence="10">DNA topoisomerase 1</fullName>
        <ecNumber evidence="10">5.6.2.1</ecNumber>
    </recommendedName>
    <alternativeName>
        <fullName evidence="10">DNA topoisomerase I</fullName>
    </alternativeName>
</protein>
<evidence type="ECO:0000259" key="12">
    <source>
        <dbReference type="PROSITE" id="PS52039"/>
    </source>
</evidence>
<dbReference type="PROSITE" id="PS52039">
    <property type="entry name" value="TOPO_IA_2"/>
    <property type="match status" value="1"/>
</dbReference>
<gene>
    <name evidence="10" type="primary">topA</name>
    <name evidence="13" type="ORF">SAMN02745206_02109</name>
</gene>
<dbReference type="InterPro" id="IPR013826">
    <property type="entry name" value="Topo_IA_cen_sub3"/>
</dbReference>
<dbReference type="EC" id="5.6.2.1" evidence="10"/>
<comment type="catalytic activity">
    <reaction evidence="1 10">
        <text>ATP-independent breakage of single-stranded DNA, followed by passage and rejoining.</text>
        <dbReference type="EC" id="5.6.2.1"/>
    </reaction>
</comment>
<name>A0A1M5C6H8_9BACT</name>
<keyword evidence="4" id="KW-0863">Zinc-finger</keyword>
<feature type="active site" description="O-(5'-phospho-DNA)-tyrosine intermediate" evidence="10">
    <location>
        <position position="306"/>
    </location>
</feature>
<keyword evidence="7 10" id="KW-0799">Topoisomerase</keyword>
<evidence type="ECO:0000256" key="10">
    <source>
        <dbReference type="HAMAP-Rule" id="MF_00952"/>
    </source>
</evidence>
<dbReference type="SUPFAM" id="SSF56712">
    <property type="entry name" value="Prokaryotic type I DNA topoisomerase"/>
    <property type="match status" value="1"/>
</dbReference>
<dbReference type="InterPro" id="IPR023405">
    <property type="entry name" value="Topo_IA_core_domain"/>
</dbReference>
<dbReference type="InterPro" id="IPR023406">
    <property type="entry name" value="Topo_IA_AS"/>
</dbReference>
<dbReference type="InterPro" id="IPR013498">
    <property type="entry name" value="Topo_IA_Znf"/>
</dbReference>
<dbReference type="PRINTS" id="PR00417">
    <property type="entry name" value="PRTPISMRASEI"/>
</dbReference>
<organism evidence="13 14">
    <name type="scientific">Desulfacinum infernum DSM 9756</name>
    <dbReference type="NCBI Taxonomy" id="1121391"/>
    <lineage>
        <taxon>Bacteria</taxon>
        <taxon>Pseudomonadati</taxon>
        <taxon>Thermodesulfobacteriota</taxon>
        <taxon>Syntrophobacteria</taxon>
        <taxon>Syntrophobacterales</taxon>
        <taxon>Syntrophobacteraceae</taxon>
        <taxon>Desulfacinum</taxon>
    </lineage>
</organism>
<dbReference type="GO" id="GO:0003677">
    <property type="term" value="F:DNA binding"/>
    <property type="evidence" value="ECO:0007669"/>
    <property type="project" value="UniProtKB-KW"/>
</dbReference>
<evidence type="ECO:0000256" key="5">
    <source>
        <dbReference type="ARBA" id="ARBA00022833"/>
    </source>
</evidence>
<feature type="domain" description="Topo IA-type catalytic" evidence="12">
    <location>
        <begin position="129"/>
        <end position="585"/>
    </location>
</feature>
<dbReference type="GO" id="GO:0006265">
    <property type="term" value="P:DNA topological change"/>
    <property type="evidence" value="ECO:0007669"/>
    <property type="project" value="UniProtKB-UniRule"/>
</dbReference>
<evidence type="ECO:0000256" key="9">
    <source>
        <dbReference type="ARBA" id="ARBA00023235"/>
    </source>
</evidence>
<dbReference type="PANTHER" id="PTHR42785:SF1">
    <property type="entry name" value="DNA TOPOISOMERASE"/>
    <property type="match status" value="1"/>
</dbReference>
<evidence type="ECO:0000256" key="6">
    <source>
        <dbReference type="ARBA" id="ARBA00022842"/>
    </source>
</evidence>
<dbReference type="SMART" id="SM00437">
    <property type="entry name" value="TOP1Ac"/>
    <property type="match status" value="1"/>
</dbReference>
<dbReference type="GO" id="GO:0005694">
    <property type="term" value="C:chromosome"/>
    <property type="evidence" value="ECO:0007669"/>
    <property type="project" value="InterPro"/>
</dbReference>
<dbReference type="PANTHER" id="PTHR42785">
    <property type="entry name" value="DNA TOPOISOMERASE, TYPE IA, CORE"/>
    <property type="match status" value="1"/>
</dbReference>
<evidence type="ECO:0000256" key="1">
    <source>
        <dbReference type="ARBA" id="ARBA00000213"/>
    </source>
</evidence>
<dbReference type="Pfam" id="PF01131">
    <property type="entry name" value="Topoisom_bac"/>
    <property type="match status" value="1"/>
</dbReference>
<dbReference type="GO" id="GO:0008270">
    <property type="term" value="F:zinc ion binding"/>
    <property type="evidence" value="ECO:0007669"/>
    <property type="project" value="UniProtKB-KW"/>
</dbReference>